<sequence>MDGARNNAVQGWILEPFKMPGKERTAAGDMLAPFLRSDWLTAVPVFASAALLLEPTGSLAR</sequence>
<proteinExistence type="predicted"/>
<comment type="caution">
    <text evidence="1">The sequence shown here is derived from an EMBL/GenBank/DDBJ whole genome shotgun (WGS) entry which is preliminary data.</text>
</comment>
<keyword evidence="2" id="KW-1185">Reference proteome</keyword>
<accession>A0AAD6IXN6</accession>
<evidence type="ECO:0000313" key="2">
    <source>
        <dbReference type="Proteomes" id="UP001221413"/>
    </source>
</evidence>
<organism evidence="1 2">
    <name type="scientific">Drechslerella dactyloides</name>
    <name type="common">Nematode-trapping fungus</name>
    <name type="synonym">Arthrobotrys dactyloides</name>
    <dbReference type="NCBI Taxonomy" id="74499"/>
    <lineage>
        <taxon>Eukaryota</taxon>
        <taxon>Fungi</taxon>
        <taxon>Dikarya</taxon>
        <taxon>Ascomycota</taxon>
        <taxon>Pezizomycotina</taxon>
        <taxon>Orbiliomycetes</taxon>
        <taxon>Orbiliales</taxon>
        <taxon>Orbiliaceae</taxon>
        <taxon>Drechslerella</taxon>
    </lineage>
</organism>
<name>A0AAD6IXN6_DREDA</name>
<protein>
    <submittedName>
        <fullName evidence="1">Uncharacterized protein</fullName>
    </submittedName>
</protein>
<dbReference type="AlphaFoldDB" id="A0AAD6IXN6"/>
<dbReference type="Proteomes" id="UP001221413">
    <property type="component" value="Unassembled WGS sequence"/>
</dbReference>
<dbReference type="EMBL" id="JAQGDS010000006">
    <property type="protein sequence ID" value="KAJ6259455.1"/>
    <property type="molecule type" value="Genomic_DNA"/>
</dbReference>
<gene>
    <name evidence="1" type="ORF">Dda_5092</name>
</gene>
<reference evidence="1" key="1">
    <citation type="submission" date="2023-01" db="EMBL/GenBank/DDBJ databases">
        <title>The chitinases involved in constricting ring structure development in the nematode-trapping fungus Drechslerella dactyloides.</title>
        <authorList>
            <person name="Wang R."/>
            <person name="Zhang L."/>
            <person name="Tang P."/>
            <person name="Li S."/>
            <person name="Liang L."/>
        </authorList>
    </citation>
    <scope>NUCLEOTIDE SEQUENCE</scope>
    <source>
        <strain evidence="1">YMF1.00031</strain>
    </source>
</reference>
<evidence type="ECO:0000313" key="1">
    <source>
        <dbReference type="EMBL" id="KAJ6259455.1"/>
    </source>
</evidence>